<proteinExistence type="inferred from homology"/>
<organism evidence="11 12">
    <name type="scientific">Limnohabitans curvus</name>
    <dbReference type="NCBI Taxonomy" id="323423"/>
    <lineage>
        <taxon>Bacteria</taxon>
        <taxon>Pseudomonadati</taxon>
        <taxon>Pseudomonadota</taxon>
        <taxon>Betaproteobacteria</taxon>
        <taxon>Burkholderiales</taxon>
        <taxon>Comamonadaceae</taxon>
        <taxon>Limnohabitans</taxon>
    </lineage>
</organism>
<dbReference type="GO" id="GO:0008236">
    <property type="term" value="F:serine-type peptidase activity"/>
    <property type="evidence" value="ECO:0007669"/>
    <property type="project" value="UniProtKB-KW"/>
</dbReference>
<evidence type="ECO:0000256" key="6">
    <source>
        <dbReference type="ARBA" id="ARBA00022670"/>
    </source>
</evidence>
<dbReference type="EMBL" id="NESP01000001">
    <property type="protein sequence ID" value="PUE58264.1"/>
    <property type="molecule type" value="Genomic_DNA"/>
</dbReference>
<comment type="caution">
    <text evidence="11">The sequence shown here is derived from an EMBL/GenBank/DDBJ whole genome shotgun (WGS) entry which is preliminary data.</text>
</comment>
<keyword evidence="7" id="KW-0378">Hydrolase</keyword>
<dbReference type="InterPro" id="IPR011811">
    <property type="entry name" value="Peptidase_S51_cyanophycinase"/>
</dbReference>
<dbReference type="SUPFAM" id="SSF52317">
    <property type="entry name" value="Class I glutamine amidotransferase-like"/>
    <property type="match status" value="1"/>
</dbReference>
<dbReference type="PANTHER" id="PTHR36175">
    <property type="entry name" value="CYANOPHYCINASE"/>
    <property type="match status" value="1"/>
</dbReference>
<keyword evidence="6" id="KW-0645">Protease</keyword>
<accession>A0A315EQQ3</accession>
<evidence type="ECO:0000256" key="8">
    <source>
        <dbReference type="ARBA" id="ARBA00022825"/>
    </source>
</evidence>
<dbReference type="GO" id="GO:0006508">
    <property type="term" value="P:proteolysis"/>
    <property type="evidence" value="ECO:0007669"/>
    <property type="project" value="UniProtKB-KW"/>
</dbReference>
<name>A0A315EQQ3_9BURK</name>
<dbReference type="PIRSF" id="PIRSF032067">
    <property type="entry name" value="Cyanophycinase"/>
    <property type="match status" value="1"/>
</dbReference>
<evidence type="ECO:0000313" key="12">
    <source>
        <dbReference type="Proteomes" id="UP000251341"/>
    </source>
</evidence>
<evidence type="ECO:0000256" key="4">
    <source>
        <dbReference type="ARBA" id="ARBA00013115"/>
    </source>
</evidence>
<dbReference type="InterPro" id="IPR005320">
    <property type="entry name" value="Peptidase_S51"/>
</dbReference>
<feature type="signal peptide" evidence="10">
    <location>
        <begin position="1"/>
        <end position="26"/>
    </location>
</feature>
<evidence type="ECO:0000256" key="7">
    <source>
        <dbReference type="ARBA" id="ARBA00022801"/>
    </source>
</evidence>
<comment type="similarity">
    <text evidence="3">Belongs to the peptidase S51 family.</text>
</comment>
<sequence>MTHLHRRQLFALLASAALPFGSAAQATKTQGRLVIIGGAEDRKQDRIILRKFLELSGGPNAKIRVINAASGVPDVVWASYQAVFQDLGALNCEVVPMLTRDDASEPNVVSQLAEADGIFITGGDQNRLMQCLWESPAAQAMHRAFHLNNTCIAGTSAGAAVMSRHMLAQGTPTPTPEKDGVSMDIGLSFMPNAIVDQHFSQRHRLSRLLSALAQRPDLLGVGIDEDTALVIEPNQSVEIVGRGAVTLVDPRRMRSNFDNADGGDKLEMLGLQLHVLPAGNRYVLPSNPKNRKQPVLLWDALSMLAKTGPMRG</sequence>
<dbReference type="Pfam" id="PF03575">
    <property type="entry name" value="Peptidase_S51"/>
    <property type="match status" value="1"/>
</dbReference>
<evidence type="ECO:0000256" key="5">
    <source>
        <dbReference type="ARBA" id="ARBA00015719"/>
    </source>
</evidence>
<reference evidence="11 12" key="1">
    <citation type="submission" date="2017-04" db="EMBL/GenBank/DDBJ databases">
        <title>Unexpected and diverse lifestyles within the genus Limnohabitans.</title>
        <authorList>
            <person name="Kasalicky V."/>
            <person name="Mehrshad M."/>
            <person name="Andrei S.-A."/>
            <person name="Salcher M."/>
            <person name="Kratochvilova H."/>
            <person name="Simek K."/>
            <person name="Ghai R."/>
        </authorList>
    </citation>
    <scope>NUCLEOTIDE SEQUENCE [LARGE SCALE GENOMIC DNA]</scope>
    <source>
        <strain evidence="11 12">MWH-C5</strain>
    </source>
</reference>
<feature type="active site" description="Charge relay system" evidence="9">
    <location>
        <position position="198"/>
    </location>
</feature>
<evidence type="ECO:0000256" key="9">
    <source>
        <dbReference type="PIRSR" id="PIRSR032067-1"/>
    </source>
</evidence>
<evidence type="ECO:0000256" key="10">
    <source>
        <dbReference type="SAM" id="SignalP"/>
    </source>
</evidence>
<keyword evidence="8" id="KW-0720">Serine protease</keyword>
<gene>
    <name evidence="11" type="ORF">B9Z44_00775</name>
</gene>
<dbReference type="EC" id="3.4.15.6" evidence="4"/>
<feature type="active site" description="Charge relay system" evidence="9">
    <location>
        <position position="225"/>
    </location>
</feature>
<feature type="chain" id="PRO_5016280828" description="Cyanophycinase" evidence="10">
    <location>
        <begin position="27"/>
        <end position="312"/>
    </location>
</feature>
<protein>
    <recommendedName>
        <fullName evidence="5">Cyanophycinase</fullName>
        <ecNumber evidence="4">3.4.15.6</ecNumber>
    </recommendedName>
</protein>
<feature type="active site" description="Charge relay system" evidence="9">
    <location>
        <position position="156"/>
    </location>
</feature>
<evidence type="ECO:0000313" key="11">
    <source>
        <dbReference type="EMBL" id="PUE58264.1"/>
    </source>
</evidence>
<dbReference type="AlphaFoldDB" id="A0A315EQQ3"/>
<dbReference type="GO" id="GO:0008241">
    <property type="term" value="F:peptidyl-dipeptidase activity"/>
    <property type="evidence" value="ECO:0007669"/>
    <property type="project" value="UniProtKB-EC"/>
</dbReference>
<dbReference type="NCBIfam" id="TIGR02069">
    <property type="entry name" value="cyanophycinase"/>
    <property type="match status" value="1"/>
</dbReference>
<comment type="function">
    <text evidence="2">Exopeptidase that catalyzes the hydrolytic cleavage of multi-L-arginyl-poly-L-aspartic acid (cyanophycin; a water-insoluble reserve polymer) into aspartate-arginine dipeptides.</text>
</comment>
<dbReference type="RefSeq" id="WP_108358793.1">
    <property type="nucleotide sequence ID" value="NZ_NESP01000001.1"/>
</dbReference>
<keyword evidence="10" id="KW-0732">Signal</keyword>
<evidence type="ECO:0000256" key="1">
    <source>
        <dbReference type="ARBA" id="ARBA00001092"/>
    </source>
</evidence>
<dbReference type="CDD" id="cd03145">
    <property type="entry name" value="GAT1_cyanophycinase"/>
    <property type="match status" value="1"/>
</dbReference>
<keyword evidence="12" id="KW-1185">Reference proteome</keyword>
<dbReference type="PANTHER" id="PTHR36175:SF1">
    <property type="entry name" value="CYANOPHYCINASE"/>
    <property type="match status" value="1"/>
</dbReference>
<dbReference type="Gene3D" id="3.40.50.880">
    <property type="match status" value="1"/>
</dbReference>
<evidence type="ECO:0000256" key="3">
    <source>
        <dbReference type="ARBA" id="ARBA00006534"/>
    </source>
</evidence>
<dbReference type="Proteomes" id="UP000251341">
    <property type="component" value="Unassembled WGS sequence"/>
</dbReference>
<dbReference type="InterPro" id="IPR029062">
    <property type="entry name" value="Class_I_gatase-like"/>
</dbReference>
<evidence type="ECO:0000256" key="2">
    <source>
        <dbReference type="ARBA" id="ARBA00002039"/>
    </source>
</evidence>
<comment type="catalytic activity">
    <reaction evidence="1">
        <text>[L-4-(L-arginin-2-N-yl)aspartate](n) + H2O = [L-4-(L-arginin-2-N-yl)aspartate](n-1) + L-4-(L-arginin-2-N-yl)aspartate</text>
        <dbReference type="Rhea" id="RHEA:12845"/>
        <dbReference type="Rhea" id="RHEA-COMP:13728"/>
        <dbReference type="Rhea" id="RHEA-COMP:13734"/>
        <dbReference type="ChEBI" id="CHEBI:15377"/>
        <dbReference type="ChEBI" id="CHEBI:137986"/>
        <dbReference type="ChEBI" id="CHEBI:137991"/>
        <dbReference type="EC" id="3.4.15.6"/>
    </reaction>
</comment>